<organism evidence="1 2">
    <name type="scientific">Centaurea solstitialis</name>
    <name type="common">yellow star-thistle</name>
    <dbReference type="NCBI Taxonomy" id="347529"/>
    <lineage>
        <taxon>Eukaryota</taxon>
        <taxon>Viridiplantae</taxon>
        <taxon>Streptophyta</taxon>
        <taxon>Embryophyta</taxon>
        <taxon>Tracheophyta</taxon>
        <taxon>Spermatophyta</taxon>
        <taxon>Magnoliopsida</taxon>
        <taxon>eudicotyledons</taxon>
        <taxon>Gunneridae</taxon>
        <taxon>Pentapetalae</taxon>
        <taxon>asterids</taxon>
        <taxon>campanulids</taxon>
        <taxon>Asterales</taxon>
        <taxon>Asteraceae</taxon>
        <taxon>Carduoideae</taxon>
        <taxon>Cardueae</taxon>
        <taxon>Centaureinae</taxon>
        <taxon>Centaurea</taxon>
    </lineage>
</organism>
<reference evidence="1" key="1">
    <citation type="submission" date="2023-03" db="EMBL/GenBank/DDBJ databases">
        <title>Chromosome-scale reference genome and RAD-based genetic map of yellow starthistle (Centaurea solstitialis) reveal putative structural variation and QTLs associated with invader traits.</title>
        <authorList>
            <person name="Reatini B."/>
            <person name="Cang F.A."/>
            <person name="Jiang Q."/>
            <person name="Mckibben M.T.W."/>
            <person name="Barker M.S."/>
            <person name="Rieseberg L.H."/>
            <person name="Dlugosch K.M."/>
        </authorList>
    </citation>
    <scope>NUCLEOTIDE SEQUENCE</scope>
    <source>
        <strain evidence="1">CAN-66</strain>
        <tissue evidence="1">Leaf</tissue>
    </source>
</reference>
<dbReference type="Pfam" id="PF08284">
    <property type="entry name" value="RVP_2"/>
    <property type="match status" value="1"/>
</dbReference>
<dbReference type="Proteomes" id="UP001172457">
    <property type="component" value="Unassembled WGS sequence"/>
</dbReference>
<keyword evidence="2" id="KW-1185">Reference proteome</keyword>
<comment type="caution">
    <text evidence="1">The sequence shown here is derived from an EMBL/GenBank/DDBJ whole genome shotgun (WGS) entry which is preliminary data.</text>
</comment>
<gene>
    <name evidence="1" type="ORF">OSB04_un001863</name>
</gene>
<proteinExistence type="predicted"/>
<protein>
    <submittedName>
        <fullName evidence="1">Uncharacterized protein</fullName>
    </submittedName>
</protein>
<sequence>MGTVFQLSNGEAKKTASVVSGMFLLNFMPTRILFNFARVLKIFEHTFSNALVIEIANGEQTITCEVVANCHLEIEGDYFEIDLLPMAIGSFDVVICID</sequence>
<evidence type="ECO:0000313" key="1">
    <source>
        <dbReference type="EMBL" id="KAJ9535065.1"/>
    </source>
</evidence>
<dbReference type="EMBL" id="JARYMX010000886">
    <property type="protein sequence ID" value="KAJ9535065.1"/>
    <property type="molecule type" value="Genomic_DNA"/>
</dbReference>
<name>A0AA38S2K9_9ASTR</name>
<dbReference type="AlphaFoldDB" id="A0AA38S2K9"/>
<evidence type="ECO:0000313" key="2">
    <source>
        <dbReference type="Proteomes" id="UP001172457"/>
    </source>
</evidence>
<accession>A0AA38S2K9</accession>